<protein>
    <submittedName>
        <fullName evidence="2">Uncharacterized protein</fullName>
    </submittedName>
</protein>
<evidence type="ECO:0000313" key="2">
    <source>
        <dbReference type="EMBL" id="KAG2179908.1"/>
    </source>
</evidence>
<name>A0A8H7PU56_MORIS</name>
<feature type="compositionally biased region" description="Polar residues" evidence="1">
    <location>
        <begin position="247"/>
        <end position="259"/>
    </location>
</feature>
<dbReference type="OrthoDB" id="2287922at2759"/>
<feature type="compositionally biased region" description="Polar residues" evidence="1">
    <location>
        <begin position="201"/>
        <end position="226"/>
    </location>
</feature>
<gene>
    <name evidence="2" type="ORF">INT43_003694</name>
</gene>
<dbReference type="EMBL" id="JAEPQZ010000006">
    <property type="protein sequence ID" value="KAG2179908.1"/>
    <property type="molecule type" value="Genomic_DNA"/>
</dbReference>
<comment type="caution">
    <text evidence="2">The sequence shown here is derived from an EMBL/GenBank/DDBJ whole genome shotgun (WGS) entry which is preliminary data.</text>
</comment>
<dbReference type="Proteomes" id="UP000654370">
    <property type="component" value="Unassembled WGS sequence"/>
</dbReference>
<sequence>MPTMADSNRVAHHTIKVITPENLSEHLRPAQQHYDTLLSPESSPLLSPPPPYRQYEQDTDHMLDTLQISRTRITDIDRYPTPTGHMNADLCNSTHSVESVFNLPIQNCHCDSDTTCLSCSNPAPLEFSLSPSASTPIHCMRTLSNDVQHDNRQRRHSTSVRSENTPDSTNSEDQDSQTLDRISVILSHLLKEASDAVNGLDSGNKNSTSVPAINNNRNINSPSTKTYDTKDSTRASRSPKKSRIQLYAQTSEPSQSIYSKSLLKSKAPHRRTNSDVRYNPNEESSSVDNAKRRSTGSIAKPRWSRGAGLKDATQLNSTAQRCSNGTNLSRSLPNRSCNSQPNSPKQTRISRRRTLLNEPLLESYRRVDDSLALVDSLSRDLASNTTTTDFQLESNEGSKSVNQKTGDRATLKIDDTNQSMSLVAFLMVQAIHSVLAFCSGLLSLKTTGITLEALESSAFYNALSWAFTYTMGNVLVDQCIQKAPAQVGRRLTIPGEYKSRSPSPVPASHNQVQSFQSRKQRRIANPKAIGHLDQSLHREASGLDCVVPTSSQSLSLLERRSGGKNSQGESVRKSDKIIERLVLPSPTRKLYQRDEITDDESDQEQEVLQVLAVKRIKKRGSVKYKGVPILERRNST</sequence>
<accession>A0A8H7PU56</accession>
<proteinExistence type="predicted"/>
<reference evidence="2" key="1">
    <citation type="submission" date="2020-12" db="EMBL/GenBank/DDBJ databases">
        <title>Metabolic potential, ecology and presence of endohyphal bacteria is reflected in genomic diversity of Mucoromycotina.</title>
        <authorList>
            <person name="Muszewska A."/>
            <person name="Okrasinska A."/>
            <person name="Steczkiewicz K."/>
            <person name="Drgas O."/>
            <person name="Orlowska M."/>
            <person name="Perlinska-Lenart U."/>
            <person name="Aleksandrzak-Piekarczyk T."/>
            <person name="Szatraj K."/>
            <person name="Zielenkiewicz U."/>
            <person name="Pilsyk S."/>
            <person name="Malc E."/>
            <person name="Mieczkowski P."/>
            <person name="Kruszewska J.S."/>
            <person name="Biernat P."/>
            <person name="Pawlowska J."/>
        </authorList>
    </citation>
    <scope>NUCLEOTIDE SEQUENCE</scope>
    <source>
        <strain evidence="2">WA0000067209</strain>
    </source>
</reference>
<feature type="region of interest" description="Disordered" evidence="1">
    <location>
        <begin position="143"/>
        <end position="178"/>
    </location>
</feature>
<feature type="compositionally biased region" description="Polar residues" evidence="1">
    <location>
        <begin position="159"/>
        <end position="169"/>
    </location>
</feature>
<evidence type="ECO:0000313" key="3">
    <source>
        <dbReference type="Proteomes" id="UP000654370"/>
    </source>
</evidence>
<feature type="region of interest" description="Disordered" evidence="1">
    <location>
        <begin position="495"/>
        <end position="520"/>
    </location>
</feature>
<evidence type="ECO:0000256" key="1">
    <source>
        <dbReference type="SAM" id="MobiDB-lite"/>
    </source>
</evidence>
<feature type="region of interest" description="Disordered" evidence="1">
    <location>
        <begin position="197"/>
        <end position="353"/>
    </location>
</feature>
<organism evidence="2 3">
    <name type="scientific">Mortierella isabellina</name>
    <name type="common">Filamentous fungus</name>
    <name type="synonym">Umbelopsis isabellina</name>
    <dbReference type="NCBI Taxonomy" id="91625"/>
    <lineage>
        <taxon>Eukaryota</taxon>
        <taxon>Fungi</taxon>
        <taxon>Fungi incertae sedis</taxon>
        <taxon>Mucoromycota</taxon>
        <taxon>Mucoromycotina</taxon>
        <taxon>Umbelopsidomycetes</taxon>
        <taxon>Umbelopsidales</taxon>
        <taxon>Umbelopsidaceae</taxon>
        <taxon>Umbelopsis</taxon>
    </lineage>
</organism>
<keyword evidence="3" id="KW-1185">Reference proteome</keyword>
<dbReference type="AlphaFoldDB" id="A0A8H7PU56"/>
<feature type="compositionally biased region" description="Polar residues" evidence="1">
    <location>
        <begin position="313"/>
        <end position="347"/>
    </location>
</feature>
<feature type="compositionally biased region" description="Polar residues" evidence="1">
    <location>
        <begin position="508"/>
        <end position="517"/>
    </location>
</feature>